<dbReference type="AlphaFoldDB" id="A0A1W0WKV8"/>
<feature type="compositionally biased region" description="Basic and acidic residues" evidence="1">
    <location>
        <begin position="106"/>
        <end position="117"/>
    </location>
</feature>
<protein>
    <submittedName>
        <fullName evidence="2">Uncharacterized protein</fullName>
    </submittedName>
</protein>
<accession>A0A1W0WKV8</accession>
<organism evidence="2 3">
    <name type="scientific">Hypsibius exemplaris</name>
    <name type="common">Freshwater tardigrade</name>
    <dbReference type="NCBI Taxonomy" id="2072580"/>
    <lineage>
        <taxon>Eukaryota</taxon>
        <taxon>Metazoa</taxon>
        <taxon>Ecdysozoa</taxon>
        <taxon>Tardigrada</taxon>
        <taxon>Eutardigrada</taxon>
        <taxon>Parachela</taxon>
        <taxon>Hypsibioidea</taxon>
        <taxon>Hypsibiidae</taxon>
        <taxon>Hypsibius</taxon>
    </lineage>
</organism>
<sequence length="129" mass="14922">MDKNIFILVMLGNRVSTDRVENWEAFVKVLGDRVPTHFTGPRNQFIHLFRRFGIEVTEAQQARHQRRRSHRQVPSRVPRPPGEAHQQRSGSSANRVSEFEGIQPVTRKDQLRSKENWPQRLGDSPSISG</sequence>
<feature type="compositionally biased region" description="Basic residues" evidence="1">
    <location>
        <begin position="63"/>
        <end position="73"/>
    </location>
</feature>
<evidence type="ECO:0000256" key="1">
    <source>
        <dbReference type="SAM" id="MobiDB-lite"/>
    </source>
</evidence>
<gene>
    <name evidence="2" type="ORF">BV898_10049</name>
</gene>
<reference evidence="3" key="1">
    <citation type="submission" date="2017-01" db="EMBL/GenBank/DDBJ databases">
        <title>Comparative genomics of anhydrobiosis in the tardigrade Hypsibius dujardini.</title>
        <authorList>
            <person name="Yoshida Y."/>
            <person name="Koutsovoulos G."/>
            <person name="Laetsch D."/>
            <person name="Stevens L."/>
            <person name="Kumar S."/>
            <person name="Horikawa D."/>
            <person name="Ishino K."/>
            <person name="Komine S."/>
            <person name="Tomita M."/>
            <person name="Blaxter M."/>
            <person name="Arakawa K."/>
        </authorList>
    </citation>
    <scope>NUCLEOTIDE SEQUENCE [LARGE SCALE GENOMIC DNA]</scope>
    <source>
        <strain evidence="3">Z151</strain>
    </source>
</reference>
<evidence type="ECO:0000313" key="3">
    <source>
        <dbReference type="Proteomes" id="UP000192578"/>
    </source>
</evidence>
<keyword evidence="3" id="KW-1185">Reference proteome</keyword>
<feature type="region of interest" description="Disordered" evidence="1">
    <location>
        <begin position="59"/>
        <end position="129"/>
    </location>
</feature>
<evidence type="ECO:0000313" key="2">
    <source>
        <dbReference type="EMBL" id="OQV15797.1"/>
    </source>
</evidence>
<name>A0A1W0WKV8_HYPEX</name>
<dbReference type="Proteomes" id="UP000192578">
    <property type="component" value="Unassembled WGS sequence"/>
</dbReference>
<comment type="caution">
    <text evidence="2">The sequence shown here is derived from an EMBL/GenBank/DDBJ whole genome shotgun (WGS) entry which is preliminary data.</text>
</comment>
<proteinExistence type="predicted"/>
<dbReference type="EMBL" id="MTYJ01000082">
    <property type="protein sequence ID" value="OQV15797.1"/>
    <property type="molecule type" value="Genomic_DNA"/>
</dbReference>